<dbReference type="CDD" id="cd03784">
    <property type="entry name" value="GT1_Gtf-like"/>
    <property type="match status" value="1"/>
</dbReference>
<name>A0ABW2TBJ5_9ACTN</name>
<evidence type="ECO:0000256" key="5">
    <source>
        <dbReference type="SAM" id="MobiDB-lite"/>
    </source>
</evidence>
<keyword evidence="4" id="KW-0045">Antibiotic biosynthesis</keyword>
<evidence type="ECO:0000256" key="4">
    <source>
        <dbReference type="ARBA" id="ARBA00023194"/>
    </source>
</evidence>
<evidence type="ECO:0000313" key="9">
    <source>
        <dbReference type="Proteomes" id="UP001596514"/>
    </source>
</evidence>
<dbReference type="EMBL" id="JBHTEE010000001">
    <property type="protein sequence ID" value="MFC7605094.1"/>
    <property type="molecule type" value="Genomic_DNA"/>
</dbReference>
<comment type="caution">
    <text evidence="8">The sequence shown here is derived from an EMBL/GenBank/DDBJ whole genome shotgun (WGS) entry which is preliminary data.</text>
</comment>
<dbReference type="Gene3D" id="3.40.50.2000">
    <property type="entry name" value="Glycogen Phosphorylase B"/>
    <property type="match status" value="2"/>
</dbReference>
<keyword evidence="9" id="KW-1185">Reference proteome</keyword>
<dbReference type="Pfam" id="PF06722">
    <property type="entry name" value="EryCIII-like_C"/>
    <property type="match status" value="1"/>
</dbReference>
<dbReference type="PANTHER" id="PTHR48050">
    <property type="entry name" value="STEROL 3-BETA-GLUCOSYLTRANSFERASE"/>
    <property type="match status" value="1"/>
</dbReference>
<feature type="domain" description="Erythromycin biosynthesis protein CIII-like C-terminal" evidence="6">
    <location>
        <begin position="272"/>
        <end position="414"/>
    </location>
</feature>
<evidence type="ECO:0000256" key="2">
    <source>
        <dbReference type="ARBA" id="ARBA00022676"/>
    </source>
</evidence>
<dbReference type="NCBIfam" id="TIGR04516">
    <property type="entry name" value="glycosyl_450act"/>
    <property type="match status" value="1"/>
</dbReference>
<dbReference type="InterPro" id="IPR030953">
    <property type="entry name" value="Glycosyl_450act"/>
</dbReference>
<dbReference type="InterPro" id="IPR010610">
    <property type="entry name" value="EryCIII-like_C"/>
</dbReference>
<keyword evidence="3" id="KW-0808">Transferase</keyword>
<gene>
    <name evidence="8" type="ORF">ACFQVD_33795</name>
</gene>
<organism evidence="8 9">
    <name type="scientific">Streptosporangium amethystogenes subsp. fukuiense</name>
    <dbReference type="NCBI Taxonomy" id="698418"/>
    <lineage>
        <taxon>Bacteria</taxon>
        <taxon>Bacillati</taxon>
        <taxon>Actinomycetota</taxon>
        <taxon>Actinomycetes</taxon>
        <taxon>Streptosporangiales</taxon>
        <taxon>Streptosporangiaceae</taxon>
        <taxon>Streptosporangium</taxon>
    </lineage>
</organism>
<accession>A0ABW2TBJ5</accession>
<dbReference type="InterPro" id="IPR002213">
    <property type="entry name" value="UDP_glucos_trans"/>
</dbReference>
<feature type="region of interest" description="Disordered" evidence="5">
    <location>
        <begin position="54"/>
        <end position="76"/>
    </location>
</feature>
<proteinExistence type="inferred from homology"/>
<evidence type="ECO:0000256" key="3">
    <source>
        <dbReference type="ARBA" id="ARBA00022679"/>
    </source>
</evidence>
<dbReference type="Proteomes" id="UP001596514">
    <property type="component" value="Unassembled WGS sequence"/>
</dbReference>
<comment type="similarity">
    <text evidence="1">Belongs to the glycosyltransferase 28 family.</text>
</comment>
<evidence type="ECO:0000259" key="7">
    <source>
        <dbReference type="Pfam" id="PF21036"/>
    </source>
</evidence>
<evidence type="ECO:0000313" key="8">
    <source>
        <dbReference type="EMBL" id="MFC7605094.1"/>
    </source>
</evidence>
<sequence length="419" mass="46748">MRILFATTPAKTIFLYMVPLAWALRTAGHEVRFAAQPGFADVITQAGLTAVPIGRDHNPRMTRTSEDAKAERPGIPAPYDAFDDPAKATWEYLKPGIASAAREGHRYGNFPLISELVDFARHWRSDLVIWEPFAFAGAIAAKACGAAHARLLFGVDVHGGVRRLYRRLNEQQPPEDRADPLADWLAGYGRKYGFDFSEDMLTGNFTIDQFPLSLQIEAEGLHYLRMQYVPYGGPAVVPDWLRTPPRRPRVGLTMGLSATEVYDGYNIDMQDIFDALADLDIELVATVAESEQRRFPRVPDNTRMVAYVPWHALAPTCSAVIHHAGAATLATTALHPVPQLSLHYHYDQPILARKLAEHGAGLEIHTSQATGQAVRDSLLRLLNEPAFRERAHDLRDEIHALPTPNQLVPQLEELTARYR</sequence>
<dbReference type="Pfam" id="PF21036">
    <property type="entry name" value="EryCIII-like_N"/>
    <property type="match status" value="1"/>
</dbReference>
<feature type="domain" description="Erythromycin biosynthesis protein CIII-like N-terminal" evidence="7">
    <location>
        <begin position="22"/>
        <end position="255"/>
    </location>
</feature>
<protein>
    <submittedName>
        <fullName evidence="8">Activator-dependent family glycosyltransferase</fullName>
    </submittedName>
</protein>
<reference evidence="9" key="1">
    <citation type="journal article" date="2019" name="Int. J. Syst. Evol. Microbiol.">
        <title>The Global Catalogue of Microorganisms (GCM) 10K type strain sequencing project: providing services to taxonomists for standard genome sequencing and annotation.</title>
        <authorList>
            <consortium name="The Broad Institute Genomics Platform"/>
            <consortium name="The Broad Institute Genome Sequencing Center for Infectious Disease"/>
            <person name="Wu L."/>
            <person name="Ma J."/>
        </authorList>
    </citation>
    <scope>NUCLEOTIDE SEQUENCE [LARGE SCALE GENOMIC DNA]</scope>
    <source>
        <strain evidence="9">JCM 10083</strain>
    </source>
</reference>
<evidence type="ECO:0000256" key="1">
    <source>
        <dbReference type="ARBA" id="ARBA00006962"/>
    </source>
</evidence>
<keyword evidence="2" id="KW-0328">Glycosyltransferase</keyword>
<dbReference type="InterPro" id="IPR050426">
    <property type="entry name" value="Glycosyltransferase_28"/>
</dbReference>
<feature type="compositionally biased region" description="Basic and acidic residues" evidence="5">
    <location>
        <begin position="54"/>
        <end position="72"/>
    </location>
</feature>
<dbReference type="PANTHER" id="PTHR48050:SF13">
    <property type="entry name" value="STEROL 3-BETA-GLUCOSYLTRANSFERASE UGT80A2"/>
    <property type="match status" value="1"/>
</dbReference>
<dbReference type="SUPFAM" id="SSF53756">
    <property type="entry name" value="UDP-Glycosyltransferase/glycogen phosphorylase"/>
    <property type="match status" value="1"/>
</dbReference>
<evidence type="ECO:0000259" key="6">
    <source>
        <dbReference type="Pfam" id="PF06722"/>
    </source>
</evidence>
<dbReference type="InterPro" id="IPR048284">
    <property type="entry name" value="EryCIII-like_N"/>
</dbReference>
<dbReference type="RefSeq" id="WP_343962495.1">
    <property type="nucleotide sequence ID" value="NZ_BAAAGK010000007.1"/>
</dbReference>